<organism evidence="7 8">
    <name type="scientific">Prymnesium parvum</name>
    <name type="common">Toxic golden alga</name>
    <dbReference type="NCBI Taxonomy" id="97485"/>
    <lineage>
        <taxon>Eukaryota</taxon>
        <taxon>Haptista</taxon>
        <taxon>Haptophyta</taxon>
        <taxon>Prymnesiophyceae</taxon>
        <taxon>Prymnesiales</taxon>
        <taxon>Prymnesiaceae</taxon>
        <taxon>Prymnesium</taxon>
    </lineage>
</organism>
<evidence type="ECO:0000313" key="7">
    <source>
        <dbReference type="EMBL" id="KAL1528120.1"/>
    </source>
</evidence>
<evidence type="ECO:0000259" key="6">
    <source>
        <dbReference type="Pfam" id="PF11527"/>
    </source>
</evidence>
<evidence type="ECO:0000256" key="5">
    <source>
        <dbReference type="ARBA" id="ARBA00023273"/>
    </source>
</evidence>
<keyword evidence="5" id="KW-0966">Cell projection</keyword>
<keyword evidence="4" id="KW-0969">Cilium</keyword>
<comment type="caution">
    <text evidence="7">The sequence shown here is derived from an EMBL/GenBank/DDBJ whole genome shotgun (WGS) entry which is preliminary data.</text>
</comment>
<dbReference type="GO" id="GO:0005929">
    <property type="term" value="C:cilium"/>
    <property type="evidence" value="ECO:0007669"/>
    <property type="project" value="UniProtKB-SubCell"/>
</dbReference>
<keyword evidence="8" id="KW-1185">Reference proteome</keyword>
<keyword evidence="3" id="KW-0963">Cytoplasm</keyword>
<dbReference type="GO" id="GO:0005737">
    <property type="term" value="C:cytoplasm"/>
    <property type="evidence" value="ECO:0007669"/>
    <property type="project" value="UniProtKB-SubCell"/>
</dbReference>
<accession>A0AB34K1R3</accession>
<sequence>MELLEVVCPPGAREGELIHAETADGRPFDVVVPAGVHEGEAFQVELHADSSAPTGLKAIAAAIEEARAIAAQFFGDVGAAPRKVEGGEVLAEALKSILRSLEYADEIDQLIDGHSAAFAEYSPDGEQQLAWTELHQQYVTLVQHCISKQLEEMECSEEEVFEYAKVYGGDPAADRFLTKLLALSDYSSFCSMMQQAHVRGPMSV</sequence>
<gene>
    <name evidence="7" type="ORF">AB1Y20_009484</name>
</gene>
<evidence type="ECO:0000256" key="1">
    <source>
        <dbReference type="ARBA" id="ARBA00004138"/>
    </source>
</evidence>
<evidence type="ECO:0000256" key="3">
    <source>
        <dbReference type="ARBA" id="ARBA00022490"/>
    </source>
</evidence>
<dbReference type="AlphaFoldDB" id="A0AB34K1R3"/>
<protein>
    <recommendedName>
        <fullName evidence="6">BART domain-containing protein</fullName>
    </recommendedName>
</protein>
<dbReference type="EMBL" id="JBGBPQ010000002">
    <property type="protein sequence ID" value="KAL1528120.1"/>
    <property type="molecule type" value="Genomic_DNA"/>
</dbReference>
<feature type="domain" description="BART" evidence="6">
    <location>
        <begin position="91"/>
        <end position="196"/>
    </location>
</feature>
<evidence type="ECO:0000256" key="4">
    <source>
        <dbReference type="ARBA" id="ARBA00023069"/>
    </source>
</evidence>
<dbReference type="InterPro" id="IPR042541">
    <property type="entry name" value="BART_sf"/>
</dbReference>
<name>A0AB34K1R3_PRYPA</name>
<reference evidence="7 8" key="1">
    <citation type="journal article" date="2024" name="Science">
        <title>Giant polyketide synthase enzymes in the biosynthesis of giant marine polyether toxins.</title>
        <authorList>
            <person name="Fallon T.R."/>
            <person name="Shende V.V."/>
            <person name="Wierzbicki I.H."/>
            <person name="Pendleton A.L."/>
            <person name="Watervoot N.F."/>
            <person name="Auber R.P."/>
            <person name="Gonzalez D.J."/>
            <person name="Wisecaver J.H."/>
            <person name="Moore B.S."/>
        </authorList>
    </citation>
    <scope>NUCLEOTIDE SEQUENCE [LARGE SCALE GENOMIC DNA]</scope>
    <source>
        <strain evidence="7 8">12B1</strain>
    </source>
</reference>
<proteinExistence type="predicted"/>
<dbReference type="Gene3D" id="1.20.1520.10">
    <property type="entry name" value="ADP-ribosylation factor-like 2-binding protein, domain"/>
    <property type="match status" value="1"/>
</dbReference>
<evidence type="ECO:0000256" key="2">
    <source>
        <dbReference type="ARBA" id="ARBA00004496"/>
    </source>
</evidence>
<dbReference type="Pfam" id="PF11527">
    <property type="entry name" value="ARL2_Bind_BART"/>
    <property type="match status" value="1"/>
</dbReference>
<evidence type="ECO:0000313" key="8">
    <source>
        <dbReference type="Proteomes" id="UP001515480"/>
    </source>
</evidence>
<dbReference type="Proteomes" id="UP001515480">
    <property type="component" value="Unassembled WGS sequence"/>
</dbReference>
<comment type="subcellular location">
    <subcellularLocation>
        <location evidence="1">Cell projection</location>
        <location evidence="1">Cilium</location>
    </subcellularLocation>
    <subcellularLocation>
        <location evidence="2">Cytoplasm</location>
    </subcellularLocation>
</comment>
<dbReference type="InterPro" id="IPR023379">
    <property type="entry name" value="BART_dom"/>
</dbReference>